<protein>
    <submittedName>
        <fullName evidence="1">Uncharacterized protein</fullName>
    </submittedName>
</protein>
<evidence type="ECO:0000313" key="2">
    <source>
        <dbReference type="Proteomes" id="UP000837932"/>
    </source>
</evidence>
<name>A0ABN8EMY6_9BACT</name>
<reference evidence="1" key="1">
    <citation type="submission" date="2021-12" db="EMBL/GenBank/DDBJ databases">
        <authorList>
            <person name="Rodrigo-Torres L."/>
            <person name="Arahal R. D."/>
            <person name="Lucena T."/>
        </authorList>
    </citation>
    <scope>NUCLEOTIDE SEQUENCE</scope>
    <source>
        <strain evidence="1">CECT 8858</strain>
    </source>
</reference>
<dbReference type="RefSeq" id="WP_238803976.1">
    <property type="nucleotide sequence ID" value="NZ_CAKLPY010000001.1"/>
</dbReference>
<dbReference type="EMBL" id="CAKLPY010000001">
    <property type="protein sequence ID" value="CAH0994225.1"/>
    <property type="molecule type" value="Genomic_DNA"/>
</dbReference>
<keyword evidence="2" id="KW-1185">Reference proteome</keyword>
<proteinExistence type="predicted"/>
<comment type="caution">
    <text evidence="1">The sequence shown here is derived from an EMBL/GenBank/DDBJ whole genome shotgun (WGS) entry which is preliminary data.</text>
</comment>
<organism evidence="1 2">
    <name type="scientific">Emticicia aquatica</name>
    <dbReference type="NCBI Taxonomy" id="1681835"/>
    <lineage>
        <taxon>Bacteria</taxon>
        <taxon>Pseudomonadati</taxon>
        <taxon>Bacteroidota</taxon>
        <taxon>Cytophagia</taxon>
        <taxon>Cytophagales</taxon>
        <taxon>Leadbetterellaceae</taxon>
        <taxon>Emticicia</taxon>
    </lineage>
</organism>
<dbReference type="Proteomes" id="UP000837932">
    <property type="component" value="Unassembled WGS sequence"/>
</dbReference>
<sequence length="483" mass="55117">MKKTILLLVFVLIAQNLVLGQKITKNVLKEYGTYNRGLMPPKINSLEPEASQATEVIRLDSEGRRIIENAVRPTVEIDPLLSITRPSFKKIFKSDFSSVIGINDLPVNQIVVGVNKPEIKIGNQLLLYKDSSKSLPWGGLFPYVKGKQNEDGEYKIFSKGKFDPTINYGVQIILFPLNFRNNPFYKFTDYRKAKAVKASSELLLSKVSNEVSGKEIGNKIKKLDSIISNCDSLLLHDTNLTRLKRNLLEVQIDSAYNKLDELKDILKDPIAYVEKAMYEKEKEIVFDQKRFFWLALDLNTERIKTNLFQNQKIIEDEIFNKNVFGLSVNHSIFKKNSVFNAFIKLDFSRKNAFLSDKKVNFVRDSLISNSSYVAEKESIEAYDTSVPNFDRDKKGTEKILKLSATYLWGKEKKQGITIFNENNLGTKISNLKLGYIIPVILDNDKAEQSNIILEWALPDLGTFKGLFDRSYVNIKVGIPINIL</sequence>
<accession>A0ABN8EMY6</accession>
<evidence type="ECO:0000313" key="1">
    <source>
        <dbReference type="EMBL" id="CAH0994225.1"/>
    </source>
</evidence>
<gene>
    <name evidence="1" type="ORF">EMA8858_00334</name>
</gene>